<sequence>MVNNKKRKLVDAESVTGCLHLRGASETAVSEISSRNRPKDDRWSQRTFWRRVSDYYAPLRKCYCRLKLQSSQGSDLDFWVADAQAMLQHVVAQSAQWCSMLQAVLARTATLRVILYHDECTAGNVLSAAKKLKATMWYLSFQEFRTVCAREHAWLPVALLQHHVADAVLGGVSAATAKVLQHILQPANLFGFDLKIGASGGPARVQLAPTALFIADHDAQRATYCNKGSSGYKPCLWCANLLKRDAPQAALGSGVFVDICESKFSRFHIATDQEIFAAADHLADIAKAGERATMQKAYGFNFVPGSLLQDADIRARMPPSCASNDVLHAYYVNGVASWEVGLAMRELQSISNMDALRCIACSSSIKKPGLRIYKSHVAVQQKRTINESPKFQIAVLSRLLNVTLRESEEKGLLLPAELQKPFQAASSELRALTGDPELRSGKALQIGNLQIRPQDVILWDAKAAQVLGCFQGRSGFCVLTLRLQLLRKHAWGSVWQITDRQTLLPLSPAANIDMPVFSKQVGETISCLH</sequence>
<proteinExistence type="predicted"/>
<dbReference type="AlphaFoldDB" id="A0A813AE37"/>
<dbReference type="Proteomes" id="UP000601435">
    <property type="component" value="Unassembled WGS sequence"/>
</dbReference>
<evidence type="ECO:0000313" key="2">
    <source>
        <dbReference type="Proteomes" id="UP000601435"/>
    </source>
</evidence>
<dbReference type="OrthoDB" id="424349at2759"/>
<accession>A0A813AE37</accession>
<gene>
    <name evidence="1" type="ORF">SNEC2469_LOCUS27308</name>
</gene>
<organism evidence="1 2">
    <name type="scientific">Symbiodinium necroappetens</name>
    <dbReference type="NCBI Taxonomy" id="1628268"/>
    <lineage>
        <taxon>Eukaryota</taxon>
        <taxon>Sar</taxon>
        <taxon>Alveolata</taxon>
        <taxon>Dinophyceae</taxon>
        <taxon>Suessiales</taxon>
        <taxon>Symbiodiniaceae</taxon>
        <taxon>Symbiodinium</taxon>
    </lineage>
</organism>
<name>A0A813AE37_9DINO</name>
<keyword evidence="2" id="KW-1185">Reference proteome</keyword>
<reference evidence="1" key="1">
    <citation type="submission" date="2021-02" db="EMBL/GenBank/DDBJ databases">
        <authorList>
            <person name="Dougan E. K."/>
            <person name="Rhodes N."/>
            <person name="Thang M."/>
            <person name="Chan C."/>
        </authorList>
    </citation>
    <scope>NUCLEOTIDE SEQUENCE</scope>
</reference>
<comment type="caution">
    <text evidence="1">The sequence shown here is derived from an EMBL/GenBank/DDBJ whole genome shotgun (WGS) entry which is preliminary data.</text>
</comment>
<dbReference type="EMBL" id="CAJNJA010057280">
    <property type="protein sequence ID" value="CAE7861593.1"/>
    <property type="molecule type" value="Genomic_DNA"/>
</dbReference>
<evidence type="ECO:0000313" key="1">
    <source>
        <dbReference type="EMBL" id="CAE7861593.1"/>
    </source>
</evidence>
<protein>
    <submittedName>
        <fullName evidence="1">Uncharacterized protein</fullName>
    </submittedName>
</protein>